<dbReference type="AlphaFoldDB" id="A0A8H4XAT4"/>
<accession>A0A8H4XAT4</accession>
<reference evidence="1" key="2">
    <citation type="submission" date="2020-05" db="EMBL/GenBank/DDBJ databases">
        <authorList>
            <person name="Kim H.-S."/>
            <person name="Proctor R.H."/>
            <person name="Brown D.W."/>
        </authorList>
    </citation>
    <scope>NUCLEOTIDE SEQUENCE</scope>
    <source>
        <strain evidence="1">NRRL 20472</strain>
    </source>
</reference>
<gene>
    <name evidence="1" type="ORF">FSARC_4258</name>
</gene>
<comment type="caution">
    <text evidence="1">The sequence shown here is derived from an EMBL/GenBank/DDBJ whole genome shotgun (WGS) entry which is preliminary data.</text>
</comment>
<dbReference type="Proteomes" id="UP000622797">
    <property type="component" value="Unassembled WGS sequence"/>
</dbReference>
<organism evidence="1 2">
    <name type="scientific">Fusarium sarcochroum</name>
    <dbReference type="NCBI Taxonomy" id="1208366"/>
    <lineage>
        <taxon>Eukaryota</taxon>
        <taxon>Fungi</taxon>
        <taxon>Dikarya</taxon>
        <taxon>Ascomycota</taxon>
        <taxon>Pezizomycotina</taxon>
        <taxon>Sordariomycetes</taxon>
        <taxon>Hypocreomycetidae</taxon>
        <taxon>Hypocreales</taxon>
        <taxon>Nectriaceae</taxon>
        <taxon>Fusarium</taxon>
        <taxon>Fusarium lateritium species complex</taxon>
    </lineage>
</organism>
<reference evidence="1" key="1">
    <citation type="journal article" date="2020" name="BMC Genomics">
        <title>Correction to: Identification and distribution of gene clusters required for synthesis of sphingolipid metabolism inhibitors in diverse species of the filamentous fungus Fusarium.</title>
        <authorList>
            <person name="Kim H.S."/>
            <person name="Lohmar J.M."/>
            <person name="Busman M."/>
            <person name="Brown D.W."/>
            <person name="Naumann T.A."/>
            <person name="Divon H.H."/>
            <person name="Lysoe E."/>
            <person name="Uhlig S."/>
            <person name="Proctor R.H."/>
        </authorList>
    </citation>
    <scope>NUCLEOTIDE SEQUENCE</scope>
    <source>
        <strain evidence="1">NRRL 20472</strain>
    </source>
</reference>
<dbReference type="EMBL" id="JABEXW010000202">
    <property type="protein sequence ID" value="KAF4968313.1"/>
    <property type="molecule type" value="Genomic_DNA"/>
</dbReference>
<evidence type="ECO:0000313" key="2">
    <source>
        <dbReference type="Proteomes" id="UP000622797"/>
    </source>
</evidence>
<keyword evidence="2" id="KW-1185">Reference proteome</keyword>
<sequence>MSLSLASHYSSTVQILILFLLTGKYQDLTLHPSWEAQDAGNPDFQRAVDVYQLSIDLEFSSLTDLVAKQLPIIGKSMTFTDIMDTLIENGHLLQDKDHDHLANFVVDRALVFEKGEEDEDLGSIHNCHKGCGRVPDILLHGIRIKNLLGKKAKKAK</sequence>
<evidence type="ECO:0000313" key="1">
    <source>
        <dbReference type="EMBL" id="KAF4968313.1"/>
    </source>
</evidence>
<proteinExistence type="predicted"/>
<name>A0A8H4XAT4_9HYPO</name>
<protein>
    <submittedName>
        <fullName evidence="1">Uncharacterized protein</fullName>
    </submittedName>
</protein>